<keyword evidence="2" id="KW-1185">Reference proteome</keyword>
<proteinExistence type="predicted"/>
<protein>
    <submittedName>
        <fullName evidence="1">Plantaricin C family lantibiotic</fullName>
    </submittedName>
</protein>
<comment type="caution">
    <text evidence="1">The sequence shown here is derived from an EMBL/GenBank/DDBJ whole genome shotgun (WGS) entry which is preliminary data.</text>
</comment>
<sequence length="52" mass="5640">MNFSIMDEIEEQNLEELRGGAFAMQSGGRVCTISAECNGGTRCDITISTCFC</sequence>
<organism evidence="1 2">
    <name type="scientific">Streptosporangium algeriense</name>
    <dbReference type="NCBI Taxonomy" id="1682748"/>
    <lineage>
        <taxon>Bacteria</taxon>
        <taxon>Bacillati</taxon>
        <taxon>Actinomycetota</taxon>
        <taxon>Actinomycetes</taxon>
        <taxon>Streptosporangiales</taxon>
        <taxon>Streptosporangiaceae</taxon>
        <taxon>Streptosporangium</taxon>
    </lineage>
</organism>
<evidence type="ECO:0000313" key="2">
    <source>
        <dbReference type="Proteomes" id="UP001597024"/>
    </source>
</evidence>
<gene>
    <name evidence="1" type="ORF">ACFQ08_04475</name>
</gene>
<reference evidence="2" key="1">
    <citation type="journal article" date="2019" name="Int. J. Syst. Evol. Microbiol.">
        <title>The Global Catalogue of Microorganisms (GCM) 10K type strain sequencing project: providing services to taxonomists for standard genome sequencing and annotation.</title>
        <authorList>
            <consortium name="The Broad Institute Genomics Platform"/>
            <consortium name="The Broad Institute Genome Sequencing Center for Infectious Disease"/>
            <person name="Wu L."/>
            <person name="Ma J."/>
        </authorList>
    </citation>
    <scope>NUCLEOTIDE SEQUENCE [LARGE SCALE GENOMIC DNA]</scope>
    <source>
        <strain evidence="2">CCUG 62974</strain>
    </source>
</reference>
<dbReference type="Proteomes" id="UP001597024">
    <property type="component" value="Unassembled WGS sequence"/>
</dbReference>
<evidence type="ECO:0000313" key="1">
    <source>
        <dbReference type="EMBL" id="MFD0883811.1"/>
    </source>
</evidence>
<accession>A0ABW3DIU6</accession>
<name>A0ABW3DIU6_9ACTN</name>
<dbReference type="NCBIfam" id="NF000539">
    <property type="entry name" value="plantaricin"/>
    <property type="match status" value="1"/>
</dbReference>
<dbReference type="EMBL" id="JBHTHX010000076">
    <property type="protein sequence ID" value="MFD0883811.1"/>
    <property type="molecule type" value="Genomic_DNA"/>
</dbReference>